<accession>A0A1S7LFD9</accession>
<organism evidence="1">
    <name type="scientific">Magnetococcus massalia (strain MO-1)</name>
    <dbReference type="NCBI Taxonomy" id="451514"/>
    <lineage>
        <taxon>Bacteria</taxon>
        <taxon>Pseudomonadati</taxon>
        <taxon>Pseudomonadota</taxon>
        <taxon>Magnetococcia</taxon>
        <taxon>Magnetococcales</taxon>
        <taxon>Magnetococcaceae</taxon>
        <taxon>Magnetococcus</taxon>
    </lineage>
</organism>
<reference evidence="1" key="1">
    <citation type="submission" date="2015-04" db="EMBL/GenBank/DDBJ databases">
        <authorList>
            <person name="Syromyatnikov M.Y."/>
            <person name="Popov V.N."/>
        </authorList>
    </citation>
    <scope>NUCLEOTIDE SEQUENCE</scope>
    <source>
        <strain evidence="1">MO-1</strain>
    </source>
</reference>
<gene>
    <name evidence="1" type="ORF">MAGMO_0573</name>
</gene>
<name>A0A1S7LFD9_MAGMO</name>
<evidence type="ECO:0000313" key="1">
    <source>
        <dbReference type="EMBL" id="CRH04777.1"/>
    </source>
</evidence>
<sequence>MQTNPNMMSNALDAIDQQITSGTFPETKTTFSRLTQTGYAAKEARHLMAQVFVHELFMIKNHGQTFDRNRYGAMLQQLPRLPMV</sequence>
<dbReference type="EMBL" id="LO017727">
    <property type="protein sequence ID" value="CRH04777.1"/>
    <property type="molecule type" value="Genomic_DNA"/>
</dbReference>
<proteinExistence type="predicted"/>
<dbReference type="AlphaFoldDB" id="A0A1S7LFD9"/>
<protein>
    <submittedName>
        <fullName evidence="1">Uncharacterized protein</fullName>
    </submittedName>
</protein>